<sequence>MPRGEKPQHGSLLQWSRRSFLLGLGAASLVSMPSLAAPPLTAPVRFGLTPVFLDSDTDLLAALERYLETRLSRPVSLVKRRSYQEITTMLLTGQLDAAWICGFPYIQFRSQLGLVAVPVYRKQPLYQSYVIVQNSDLAVTIDDLRGQVHAFSDPDSNSGFLVTRYLLATMNESPASFFRRSFFTYGHRNVVRAVASGLAQSGSVDGYVWDVMAEIEPDLVGRTRVCHRSVQLGFPPIACQASKLGTPLVRELRAALVDMQTDTVGQSVLHQLRLDGFAVGEPSLFDGIAAMSDFVRAPA</sequence>
<dbReference type="STRING" id="286727.SAMN02982917_6496"/>
<accession>A0A1X7HL63</accession>
<dbReference type="SUPFAM" id="SSF53850">
    <property type="entry name" value="Periplasmic binding protein-like II"/>
    <property type="match status" value="1"/>
</dbReference>
<dbReference type="CDD" id="cd13571">
    <property type="entry name" value="PBP2_PnhD_1"/>
    <property type="match status" value="1"/>
</dbReference>
<dbReference type="InterPro" id="IPR006311">
    <property type="entry name" value="TAT_signal"/>
</dbReference>
<gene>
    <name evidence="1" type="ORF">SAMN02982917_6496</name>
</gene>
<dbReference type="Proteomes" id="UP000192936">
    <property type="component" value="Unassembled WGS sequence"/>
</dbReference>
<evidence type="ECO:0000313" key="1">
    <source>
        <dbReference type="EMBL" id="SMF88719.1"/>
    </source>
</evidence>
<proteinExistence type="predicted"/>
<dbReference type="Pfam" id="PF12974">
    <property type="entry name" value="Phosphonate-bd"/>
    <property type="match status" value="1"/>
</dbReference>
<reference evidence="1 2" key="1">
    <citation type="submission" date="2017-04" db="EMBL/GenBank/DDBJ databases">
        <authorList>
            <person name="Afonso C.L."/>
            <person name="Miller P.J."/>
            <person name="Scott M.A."/>
            <person name="Spackman E."/>
            <person name="Goraichik I."/>
            <person name="Dimitrov K.M."/>
            <person name="Suarez D.L."/>
            <person name="Swayne D.E."/>
        </authorList>
    </citation>
    <scope>NUCLEOTIDE SEQUENCE [LARGE SCALE GENOMIC DNA]</scope>
    <source>
        <strain evidence="1 2">A2P</strain>
    </source>
</reference>
<protein>
    <submittedName>
        <fullName evidence="1">Phosphonate transport system substrate-binding protein</fullName>
    </submittedName>
</protein>
<dbReference type="EMBL" id="FXAK01000009">
    <property type="protein sequence ID" value="SMF88719.1"/>
    <property type="molecule type" value="Genomic_DNA"/>
</dbReference>
<evidence type="ECO:0000313" key="2">
    <source>
        <dbReference type="Proteomes" id="UP000192936"/>
    </source>
</evidence>
<dbReference type="AlphaFoldDB" id="A0A1X7HL63"/>
<dbReference type="PANTHER" id="PTHR35841:SF1">
    <property type="entry name" value="PHOSPHONATES-BINDING PERIPLASMIC PROTEIN"/>
    <property type="match status" value="1"/>
</dbReference>
<dbReference type="PROSITE" id="PS51318">
    <property type="entry name" value="TAT"/>
    <property type="match status" value="1"/>
</dbReference>
<dbReference type="PANTHER" id="PTHR35841">
    <property type="entry name" value="PHOSPHONATES-BINDING PERIPLASMIC PROTEIN"/>
    <property type="match status" value="1"/>
</dbReference>
<organism evidence="1 2">
    <name type="scientific">Azospirillum oryzae</name>
    <dbReference type="NCBI Taxonomy" id="286727"/>
    <lineage>
        <taxon>Bacteria</taxon>
        <taxon>Pseudomonadati</taxon>
        <taxon>Pseudomonadota</taxon>
        <taxon>Alphaproteobacteria</taxon>
        <taxon>Rhodospirillales</taxon>
        <taxon>Azospirillaceae</taxon>
        <taxon>Azospirillum</taxon>
    </lineage>
</organism>
<name>A0A1X7HL63_9PROT</name>
<dbReference type="Gene3D" id="3.40.190.10">
    <property type="entry name" value="Periplasmic binding protein-like II"/>
    <property type="match status" value="2"/>
</dbReference>